<protein>
    <submittedName>
        <fullName evidence="1">Uncharacterized protein</fullName>
    </submittedName>
</protein>
<dbReference type="AlphaFoldDB" id="A0AAE8WAD1"/>
<comment type="caution">
    <text evidence="1">The sequence shown here is derived from an EMBL/GenBank/DDBJ whole genome shotgun (WGS) entry which is preliminary data.</text>
</comment>
<evidence type="ECO:0000313" key="1">
    <source>
        <dbReference type="EMBL" id="TQE40241.1"/>
    </source>
</evidence>
<evidence type="ECO:0000313" key="2">
    <source>
        <dbReference type="Proteomes" id="UP000318720"/>
    </source>
</evidence>
<sequence length="74" mass="8062">MNRRIGARLERLEHQVGAAPDLTQETKEYGTRVWSVPGFRAYGQDTPDGARLAVVGGPQPLVYEVVGVALGDLR</sequence>
<proteinExistence type="predicted"/>
<gene>
    <name evidence="1" type="ORF">Sipo8835_00065</name>
</gene>
<name>A0AAE8WAD1_9ACTN</name>
<dbReference type="RefSeq" id="WP_141580210.1">
    <property type="nucleotide sequence ID" value="NZ_SPAZ01000003.1"/>
</dbReference>
<accession>A0AAE8WAD1</accession>
<dbReference type="Proteomes" id="UP000318720">
    <property type="component" value="Unassembled WGS sequence"/>
</dbReference>
<reference evidence="1 2" key="1">
    <citation type="submission" date="2019-03" db="EMBL/GenBank/DDBJ databases">
        <title>Comparative genomic analyses of the sweetpotato soil rot pathogen, Streptomyces ipomoeae.</title>
        <authorList>
            <person name="Ruschel Soares N."/>
            <person name="Badger J.H."/>
            <person name="Huguet-Tapia J.C."/>
            <person name="Clark C.A."/>
            <person name="Pettis G.S."/>
        </authorList>
    </citation>
    <scope>NUCLEOTIDE SEQUENCE [LARGE SCALE GENOMIC DNA]</scope>
    <source>
        <strain evidence="1 2">88-35</strain>
    </source>
</reference>
<organism evidence="1 2">
    <name type="scientific">Streptomyces ipomoeae</name>
    <dbReference type="NCBI Taxonomy" id="103232"/>
    <lineage>
        <taxon>Bacteria</taxon>
        <taxon>Bacillati</taxon>
        <taxon>Actinomycetota</taxon>
        <taxon>Actinomycetes</taxon>
        <taxon>Kitasatosporales</taxon>
        <taxon>Streptomycetaceae</taxon>
        <taxon>Streptomyces</taxon>
    </lineage>
</organism>
<dbReference type="EMBL" id="SPAZ01000003">
    <property type="protein sequence ID" value="TQE40241.1"/>
    <property type="molecule type" value="Genomic_DNA"/>
</dbReference>